<organism evidence="3 4">
    <name type="scientific">Methylobacterium soli</name>
    <dbReference type="NCBI Taxonomy" id="553447"/>
    <lineage>
        <taxon>Bacteria</taxon>
        <taxon>Pseudomonadati</taxon>
        <taxon>Pseudomonadota</taxon>
        <taxon>Alphaproteobacteria</taxon>
        <taxon>Hyphomicrobiales</taxon>
        <taxon>Methylobacteriaceae</taxon>
        <taxon>Methylobacterium</taxon>
    </lineage>
</organism>
<proteinExistence type="predicted"/>
<reference evidence="3 4" key="1">
    <citation type="submission" date="2019-09" db="EMBL/GenBank/DDBJ databases">
        <title>YIM 48816 draft genome.</title>
        <authorList>
            <person name="Jiang L."/>
        </authorList>
    </citation>
    <scope>NUCLEOTIDE SEQUENCE [LARGE SCALE GENOMIC DNA]</scope>
    <source>
        <strain evidence="3 4">YIM 48816</strain>
    </source>
</reference>
<dbReference type="AlphaFoldDB" id="A0A6L3SWV1"/>
<gene>
    <name evidence="3" type="ORF">F6X53_27965</name>
</gene>
<dbReference type="EMBL" id="VZZK01000048">
    <property type="protein sequence ID" value="KAB1072525.1"/>
    <property type="molecule type" value="Genomic_DNA"/>
</dbReference>
<dbReference type="Proteomes" id="UP000474159">
    <property type="component" value="Unassembled WGS sequence"/>
</dbReference>
<dbReference type="InterPro" id="IPR043736">
    <property type="entry name" value="DUF5681"/>
</dbReference>
<dbReference type="OrthoDB" id="2086138at2"/>
<accession>A0A6L3SWV1</accession>
<evidence type="ECO:0000313" key="4">
    <source>
        <dbReference type="Proteomes" id="UP000474159"/>
    </source>
</evidence>
<feature type="region of interest" description="Disordered" evidence="1">
    <location>
        <begin position="1"/>
        <end position="25"/>
    </location>
</feature>
<dbReference type="Pfam" id="PF18932">
    <property type="entry name" value="DUF5681"/>
    <property type="match status" value="1"/>
</dbReference>
<comment type="caution">
    <text evidence="3">The sequence shown here is derived from an EMBL/GenBank/DDBJ whole genome shotgun (WGS) entry which is preliminary data.</text>
</comment>
<evidence type="ECO:0000313" key="3">
    <source>
        <dbReference type="EMBL" id="KAB1072525.1"/>
    </source>
</evidence>
<name>A0A6L3SWV1_9HYPH</name>
<evidence type="ECO:0000259" key="2">
    <source>
        <dbReference type="Pfam" id="PF18932"/>
    </source>
</evidence>
<feature type="domain" description="DUF5681" evidence="2">
    <location>
        <begin position="6"/>
        <end position="66"/>
    </location>
</feature>
<protein>
    <recommendedName>
        <fullName evidence="2">DUF5681 domain-containing protein</fullName>
    </recommendedName>
</protein>
<keyword evidence="4" id="KW-1185">Reference proteome</keyword>
<sequence>MPGPGKPFAPGQSANPAGRPKGSRGKAALALEKLFDGEAEAIGRRAITLAKQGDGAALRLCLDRIYPVRRDRPVTFELPPIESSNDLTKATRALLDAVAEGEITPSEAEAIGQVVKTHILAIETHDLAQRVAELEAGENGAKNERA</sequence>
<evidence type="ECO:0000256" key="1">
    <source>
        <dbReference type="SAM" id="MobiDB-lite"/>
    </source>
</evidence>
<dbReference type="RefSeq" id="WP_151004562.1">
    <property type="nucleotide sequence ID" value="NZ_BPQY01000271.1"/>
</dbReference>